<dbReference type="EMBL" id="CP021425">
    <property type="protein sequence ID" value="ARU56483.1"/>
    <property type="molecule type" value="Genomic_DNA"/>
</dbReference>
<dbReference type="PANTHER" id="PTHR43265:SF1">
    <property type="entry name" value="ESTERASE ESTD"/>
    <property type="match status" value="1"/>
</dbReference>
<evidence type="ECO:0000256" key="1">
    <source>
        <dbReference type="SAM" id="SignalP"/>
    </source>
</evidence>
<proteinExistence type="predicted"/>
<keyword evidence="1" id="KW-0732">Signal</keyword>
<dbReference type="InterPro" id="IPR022742">
    <property type="entry name" value="Hydrolase_4"/>
</dbReference>
<dbReference type="Proteomes" id="UP000196027">
    <property type="component" value="Chromosome"/>
</dbReference>
<dbReference type="AlphaFoldDB" id="A0A1Y0IAQ8"/>
<reference evidence="3 4" key="1">
    <citation type="submission" date="2017-05" db="EMBL/GenBank/DDBJ databases">
        <title>Genomic insights into alkan degradation activity of Oleiphilus messinensis.</title>
        <authorList>
            <person name="Kozyavkin S.A."/>
            <person name="Slesarev A.I."/>
            <person name="Golyshin P.N."/>
            <person name="Korzhenkov A."/>
            <person name="Golyshina O.N."/>
            <person name="Toshchakov S.V."/>
        </authorList>
    </citation>
    <scope>NUCLEOTIDE SEQUENCE [LARGE SCALE GENOMIC DNA]</scope>
    <source>
        <strain evidence="3 4">ME102</strain>
    </source>
</reference>
<dbReference type="SUPFAM" id="SSF53474">
    <property type="entry name" value="alpha/beta-Hydrolases"/>
    <property type="match status" value="1"/>
</dbReference>
<feature type="chain" id="PRO_5012914482" evidence="1">
    <location>
        <begin position="29"/>
        <end position="373"/>
    </location>
</feature>
<name>A0A1Y0IAQ8_9GAMM</name>
<feature type="domain" description="Serine aminopeptidase S33" evidence="2">
    <location>
        <begin position="112"/>
        <end position="337"/>
    </location>
</feature>
<dbReference type="Gene3D" id="3.40.50.1820">
    <property type="entry name" value="alpha/beta hydrolase"/>
    <property type="match status" value="1"/>
</dbReference>
<evidence type="ECO:0000259" key="2">
    <source>
        <dbReference type="Pfam" id="PF12146"/>
    </source>
</evidence>
<sequence length="373" mass="40969">MKRTNDIKLMKFKLKTLLASLLTCILTACSTSFEKLLFATVDHPQEPTKRGYVIKDVSFENAGDGIRINGELTYPTDKNIIASVVLISGHEAGKPPATKDDIITGHKYFLTLSHLLTERGYAVLRYDNRGVGKSGGDYKHATDWEFAADAAAALTWLQTKSGLPKTKTGFIGHSQGGIKAVLAAKWATPDFIVSLAGIGAEPLEQALIRQNQDIMRAKGAKASEIERVGKELADLFRIVKTAKNVTSARERIKDYAVSAGMKSESDIKKIQNLFATPWWQTALQMDFNTLLKAHNGPILALFGSQDLLVSATANHHPTKALLTNVQSKVKTFDGLNHLFQTALAGKGPDEYWQIETTIEPAVIDEIDHWIRGL</sequence>
<dbReference type="OrthoDB" id="249225at2"/>
<keyword evidence="3" id="KW-0378">Hydrolase</keyword>
<keyword evidence="4" id="KW-1185">Reference proteome</keyword>
<organism evidence="3 4">
    <name type="scientific">Oleiphilus messinensis</name>
    <dbReference type="NCBI Taxonomy" id="141451"/>
    <lineage>
        <taxon>Bacteria</taxon>
        <taxon>Pseudomonadati</taxon>
        <taxon>Pseudomonadota</taxon>
        <taxon>Gammaproteobacteria</taxon>
        <taxon>Oceanospirillales</taxon>
        <taxon>Oleiphilaceae</taxon>
        <taxon>Oleiphilus</taxon>
    </lineage>
</organism>
<dbReference type="Pfam" id="PF12146">
    <property type="entry name" value="Hydrolase_4"/>
    <property type="match status" value="1"/>
</dbReference>
<dbReference type="RefSeq" id="WP_157678279.1">
    <property type="nucleotide sequence ID" value="NZ_CP021425.1"/>
</dbReference>
<accession>A0A1Y0IAQ8</accession>
<dbReference type="InterPro" id="IPR029058">
    <property type="entry name" value="AB_hydrolase_fold"/>
</dbReference>
<protein>
    <submittedName>
        <fullName evidence="3">Alpha/beta fold family hydrolase</fullName>
    </submittedName>
</protein>
<feature type="signal peptide" evidence="1">
    <location>
        <begin position="1"/>
        <end position="28"/>
    </location>
</feature>
<dbReference type="PROSITE" id="PS51257">
    <property type="entry name" value="PROKAR_LIPOPROTEIN"/>
    <property type="match status" value="1"/>
</dbReference>
<evidence type="ECO:0000313" key="3">
    <source>
        <dbReference type="EMBL" id="ARU56483.1"/>
    </source>
</evidence>
<evidence type="ECO:0000313" key="4">
    <source>
        <dbReference type="Proteomes" id="UP000196027"/>
    </source>
</evidence>
<gene>
    <name evidence="3" type="ORF">OLMES_2422</name>
</gene>
<dbReference type="KEGG" id="ome:OLMES_2422"/>
<dbReference type="InterPro" id="IPR053145">
    <property type="entry name" value="AB_hydrolase_Est10"/>
</dbReference>
<dbReference type="PANTHER" id="PTHR43265">
    <property type="entry name" value="ESTERASE ESTD"/>
    <property type="match status" value="1"/>
</dbReference>
<dbReference type="GO" id="GO:0052689">
    <property type="term" value="F:carboxylic ester hydrolase activity"/>
    <property type="evidence" value="ECO:0007669"/>
    <property type="project" value="TreeGrafter"/>
</dbReference>